<keyword evidence="2" id="KW-0119">Carbohydrate metabolism</keyword>
<dbReference type="PANTHER" id="PTHR31683">
    <property type="entry name" value="PECTATE LYASE 18-RELATED"/>
    <property type="match status" value="1"/>
</dbReference>
<protein>
    <submittedName>
        <fullName evidence="5">Pectate lyase</fullName>
    </submittedName>
</protein>
<keyword evidence="1 2" id="KW-0456">Lyase</keyword>
<feature type="domain" description="Pectate lyase" evidence="4">
    <location>
        <begin position="133"/>
        <end position="370"/>
    </location>
</feature>
<organism evidence="5 6">
    <name type="scientific">Streptomyces alkaliphilus</name>
    <dbReference type="NCBI Taxonomy" id="1472722"/>
    <lineage>
        <taxon>Bacteria</taxon>
        <taxon>Bacillati</taxon>
        <taxon>Actinomycetota</taxon>
        <taxon>Actinomycetes</taxon>
        <taxon>Kitasatosporales</taxon>
        <taxon>Streptomycetaceae</taxon>
        <taxon>Streptomyces</taxon>
    </lineage>
</organism>
<keyword evidence="3" id="KW-0732">Signal</keyword>
<proteinExistence type="inferred from homology"/>
<comment type="similarity">
    <text evidence="2">Belongs to the polysaccharide lyase 1 family.</text>
</comment>
<evidence type="ECO:0000259" key="4">
    <source>
        <dbReference type="SMART" id="SM00656"/>
    </source>
</evidence>
<dbReference type="RefSeq" id="WP_182606399.1">
    <property type="nucleotide sequence ID" value="NZ_VKHT01000326.1"/>
</dbReference>
<keyword evidence="6" id="KW-1185">Reference proteome</keyword>
<dbReference type="InterPro" id="IPR012334">
    <property type="entry name" value="Pectin_lyas_fold"/>
</dbReference>
<dbReference type="Proteomes" id="UP000538929">
    <property type="component" value="Unassembled WGS sequence"/>
</dbReference>
<reference evidence="6" key="1">
    <citation type="submission" date="2019-10" db="EMBL/GenBank/DDBJ databases">
        <title>Streptomyces sp. nov., a novel actinobacterium isolated from alkaline environment.</title>
        <authorList>
            <person name="Golinska P."/>
        </authorList>
    </citation>
    <scope>NUCLEOTIDE SEQUENCE [LARGE SCALE GENOMIC DNA]</scope>
    <source>
        <strain evidence="6">DSM 42118</strain>
    </source>
</reference>
<gene>
    <name evidence="5" type="ORF">FNQ90_12155</name>
</gene>
<keyword evidence="2" id="KW-0624">Polysaccharide degradation</keyword>
<dbReference type="InterPro" id="IPR011050">
    <property type="entry name" value="Pectin_lyase_fold/virulence"/>
</dbReference>
<dbReference type="Pfam" id="PF00544">
    <property type="entry name" value="Pectate_lyase_4"/>
    <property type="match status" value="1"/>
</dbReference>
<accession>A0A7W3TDN1</accession>
<dbReference type="EMBL" id="VKHT01000326">
    <property type="protein sequence ID" value="MBB0244838.1"/>
    <property type="molecule type" value="Genomic_DNA"/>
</dbReference>
<dbReference type="GO" id="GO:0030570">
    <property type="term" value="F:pectate lyase activity"/>
    <property type="evidence" value="ECO:0007669"/>
    <property type="project" value="InterPro"/>
</dbReference>
<dbReference type="GO" id="GO:0005576">
    <property type="term" value="C:extracellular region"/>
    <property type="evidence" value="ECO:0007669"/>
    <property type="project" value="UniProtKB-SubCell"/>
</dbReference>
<dbReference type="InterPro" id="IPR045032">
    <property type="entry name" value="PEL"/>
</dbReference>
<dbReference type="GO" id="GO:0000272">
    <property type="term" value="P:polysaccharide catabolic process"/>
    <property type="evidence" value="ECO:0007669"/>
    <property type="project" value="UniProtKB-KW"/>
</dbReference>
<name>A0A7W3TDN1_9ACTN</name>
<dbReference type="SMART" id="SM00656">
    <property type="entry name" value="Amb_all"/>
    <property type="match status" value="1"/>
</dbReference>
<dbReference type="SUPFAM" id="SSF51126">
    <property type="entry name" value="Pectin lyase-like"/>
    <property type="match status" value="1"/>
</dbReference>
<dbReference type="Gene3D" id="2.160.20.10">
    <property type="entry name" value="Single-stranded right-handed beta-helix, Pectin lyase-like"/>
    <property type="match status" value="1"/>
</dbReference>
<evidence type="ECO:0000313" key="6">
    <source>
        <dbReference type="Proteomes" id="UP000538929"/>
    </source>
</evidence>
<evidence type="ECO:0000256" key="1">
    <source>
        <dbReference type="ARBA" id="ARBA00023239"/>
    </source>
</evidence>
<feature type="chain" id="PRO_5031230353" evidence="3">
    <location>
        <begin position="27"/>
        <end position="446"/>
    </location>
</feature>
<dbReference type="PANTHER" id="PTHR31683:SF18">
    <property type="entry name" value="PECTATE LYASE 21-RELATED"/>
    <property type="match status" value="1"/>
</dbReference>
<sequence>MRVSTKVLAGACAVVMVALAAPVAMGAPGKPDHPGKPGKGAGHALGYEVLGPRDGWGAYGAGTSGGASASPENVHTVTNRAELLAALGREDNDTPKIVYVKGTIDMNVDDAGNPLECADFADPEYSLEAYLEAYDPQTWGMTERPSGPLEEARVRSYRNQSQQIYRLPSNTTLVGLGKDARIEGAAMYIRGVNNVIVRNITFAEVEDCFPQWDPRDGSSGNWNSEYDAIWVHSSTNVWLDHNTFKSGGRPDTEYFGRPFMRYDGSVDITRGSDLVTVSWNHYDDYDKGMLIGGGDGHSEDIGKLRVTYHHNLFENVLQRSPRVRRGQVHVYNNHYLVNEEASDPFDYAWGVGLDSMIHAENNYFEGPIRPDQIAYRWNGTNLYETGTYLNGFGRKHLVDVVAEHNAARPGHELGTDVGWSPWLYEKIDPVPKAVKDIARGAGAGKL</sequence>
<keyword evidence="2" id="KW-0964">Secreted</keyword>
<feature type="signal peptide" evidence="3">
    <location>
        <begin position="1"/>
        <end position="26"/>
    </location>
</feature>
<evidence type="ECO:0000313" key="5">
    <source>
        <dbReference type="EMBL" id="MBB0244838.1"/>
    </source>
</evidence>
<dbReference type="InterPro" id="IPR002022">
    <property type="entry name" value="Pec_lyase"/>
</dbReference>
<evidence type="ECO:0000256" key="3">
    <source>
        <dbReference type="SAM" id="SignalP"/>
    </source>
</evidence>
<evidence type="ECO:0000256" key="2">
    <source>
        <dbReference type="RuleBase" id="RU361173"/>
    </source>
</evidence>
<comment type="subcellular location">
    <subcellularLocation>
        <location evidence="2">Secreted</location>
    </subcellularLocation>
</comment>
<dbReference type="AlphaFoldDB" id="A0A7W3TDN1"/>
<comment type="caution">
    <text evidence="5">The sequence shown here is derived from an EMBL/GenBank/DDBJ whole genome shotgun (WGS) entry which is preliminary data.</text>
</comment>